<dbReference type="InterPro" id="IPR018094">
    <property type="entry name" value="Thymidylate_kinase"/>
</dbReference>
<dbReference type="NCBIfam" id="TIGR00041">
    <property type="entry name" value="DTMP_kinase"/>
    <property type="match status" value="1"/>
</dbReference>
<dbReference type="GO" id="GO:0004550">
    <property type="term" value="F:nucleoside diphosphate kinase activity"/>
    <property type="evidence" value="ECO:0007669"/>
    <property type="project" value="TreeGrafter"/>
</dbReference>
<dbReference type="EMBL" id="KB200639">
    <property type="protein sequence ID" value="ESP00866.1"/>
    <property type="molecule type" value="Genomic_DNA"/>
</dbReference>
<dbReference type="GO" id="GO:0005829">
    <property type="term" value="C:cytosol"/>
    <property type="evidence" value="ECO:0007669"/>
    <property type="project" value="TreeGrafter"/>
</dbReference>
<evidence type="ECO:0000256" key="5">
    <source>
        <dbReference type="ARBA" id="ARBA00022679"/>
    </source>
</evidence>
<dbReference type="STRING" id="225164.V4B0U3"/>
<dbReference type="GO" id="GO:0006233">
    <property type="term" value="P:dTDP biosynthetic process"/>
    <property type="evidence" value="ECO:0007669"/>
    <property type="project" value="InterPro"/>
</dbReference>
<keyword evidence="5" id="KW-0808">Transferase</keyword>
<sequence length="215" mass="24596">MAVSNQIERGALIVFEGCDRSGKSTQCGKLVERLKNTGIKAKLLKFPDRRTTIGKMINSYLGQTYDLEDHAIHLLFSANRWEARDTMMTLLNQGTTLIVDRYAYSGAAFTAAKQGFSLEWCKQTDIGLPQPDTVLYLTLTSEAAAKRGGFGEERYEKEVFQEKVAKNFQDLKDKHWQVIDADRSIEDLHEEIYHLTQKVINQAKYKPIEKLWTEL</sequence>
<evidence type="ECO:0000313" key="12">
    <source>
        <dbReference type="Proteomes" id="UP000030746"/>
    </source>
</evidence>
<evidence type="ECO:0000256" key="6">
    <source>
        <dbReference type="ARBA" id="ARBA00022727"/>
    </source>
</evidence>
<keyword evidence="7" id="KW-0547">Nucleotide-binding</keyword>
<keyword evidence="9" id="KW-0067">ATP-binding</keyword>
<evidence type="ECO:0000256" key="8">
    <source>
        <dbReference type="ARBA" id="ARBA00022777"/>
    </source>
</evidence>
<evidence type="ECO:0000256" key="1">
    <source>
        <dbReference type="ARBA" id="ARBA00004992"/>
    </source>
</evidence>
<dbReference type="PANTHER" id="PTHR10344:SF1">
    <property type="entry name" value="THYMIDYLATE KINASE"/>
    <property type="match status" value="1"/>
</dbReference>
<evidence type="ECO:0000313" key="11">
    <source>
        <dbReference type="EMBL" id="ESP00866.1"/>
    </source>
</evidence>
<dbReference type="CTD" id="20234300"/>
<dbReference type="EC" id="2.7.4.9" evidence="3"/>
<dbReference type="InterPro" id="IPR039430">
    <property type="entry name" value="Thymidylate_kin-like_dom"/>
</dbReference>
<dbReference type="InterPro" id="IPR027417">
    <property type="entry name" value="P-loop_NTPase"/>
</dbReference>
<dbReference type="Pfam" id="PF02223">
    <property type="entry name" value="Thymidylate_kin"/>
    <property type="match status" value="1"/>
</dbReference>
<dbReference type="AlphaFoldDB" id="V4B0U3"/>
<evidence type="ECO:0000256" key="4">
    <source>
        <dbReference type="ARBA" id="ARBA00017144"/>
    </source>
</evidence>
<feature type="domain" description="Thymidylate kinase-like" evidence="10">
    <location>
        <begin position="15"/>
        <end position="192"/>
    </location>
</feature>
<comment type="similarity">
    <text evidence="2">Belongs to the thymidylate kinase family.</text>
</comment>
<protein>
    <recommendedName>
        <fullName evidence="4">Thymidylate kinase</fullName>
        <ecNumber evidence="3">2.7.4.9</ecNumber>
    </recommendedName>
</protein>
<keyword evidence="12" id="KW-1185">Reference proteome</keyword>
<dbReference type="GO" id="GO:0006227">
    <property type="term" value="P:dUDP biosynthetic process"/>
    <property type="evidence" value="ECO:0007669"/>
    <property type="project" value="TreeGrafter"/>
</dbReference>
<dbReference type="CDD" id="cd01672">
    <property type="entry name" value="TMPK"/>
    <property type="match status" value="1"/>
</dbReference>
<dbReference type="FunFam" id="3.40.50.300:FF:000679">
    <property type="entry name" value="Thymidylate kinase"/>
    <property type="match status" value="1"/>
</dbReference>
<dbReference type="OrthoDB" id="425602at2759"/>
<dbReference type="GeneID" id="20234300"/>
<accession>V4B0U3</accession>
<keyword evidence="8" id="KW-0418">Kinase</keyword>
<dbReference type="GO" id="GO:0006235">
    <property type="term" value="P:dTTP biosynthetic process"/>
    <property type="evidence" value="ECO:0007669"/>
    <property type="project" value="TreeGrafter"/>
</dbReference>
<dbReference type="PANTHER" id="PTHR10344">
    <property type="entry name" value="THYMIDYLATE KINASE"/>
    <property type="match status" value="1"/>
</dbReference>
<dbReference type="HOGENOM" id="CLU_049131_3_3_1"/>
<organism evidence="11 12">
    <name type="scientific">Lottia gigantea</name>
    <name type="common">Giant owl limpet</name>
    <dbReference type="NCBI Taxonomy" id="225164"/>
    <lineage>
        <taxon>Eukaryota</taxon>
        <taxon>Metazoa</taxon>
        <taxon>Spiralia</taxon>
        <taxon>Lophotrochozoa</taxon>
        <taxon>Mollusca</taxon>
        <taxon>Gastropoda</taxon>
        <taxon>Patellogastropoda</taxon>
        <taxon>Lottioidea</taxon>
        <taxon>Lottiidae</taxon>
        <taxon>Lottia</taxon>
    </lineage>
</organism>
<dbReference type="GO" id="GO:0004798">
    <property type="term" value="F:dTMP kinase activity"/>
    <property type="evidence" value="ECO:0007669"/>
    <property type="project" value="UniProtKB-EC"/>
</dbReference>
<name>V4B0U3_LOTGI</name>
<evidence type="ECO:0000256" key="3">
    <source>
        <dbReference type="ARBA" id="ARBA00012980"/>
    </source>
</evidence>
<evidence type="ECO:0000256" key="2">
    <source>
        <dbReference type="ARBA" id="ARBA00009776"/>
    </source>
</evidence>
<comment type="pathway">
    <text evidence="1">Pyrimidine metabolism; dTTP biosynthesis.</text>
</comment>
<evidence type="ECO:0000256" key="9">
    <source>
        <dbReference type="ARBA" id="ARBA00022840"/>
    </source>
</evidence>
<dbReference type="Gene3D" id="3.40.50.300">
    <property type="entry name" value="P-loop containing nucleotide triphosphate hydrolases"/>
    <property type="match status" value="1"/>
</dbReference>
<dbReference type="Proteomes" id="UP000030746">
    <property type="component" value="Unassembled WGS sequence"/>
</dbReference>
<dbReference type="GO" id="GO:0005739">
    <property type="term" value="C:mitochondrion"/>
    <property type="evidence" value="ECO:0007669"/>
    <property type="project" value="TreeGrafter"/>
</dbReference>
<gene>
    <name evidence="11" type="ORF">LOTGIDRAFT_140318</name>
</gene>
<evidence type="ECO:0000256" key="7">
    <source>
        <dbReference type="ARBA" id="ARBA00022741"/>
    </source>
</evidence>
<dbReference type="KEGG" id="lgi:LOTGIDRAFT_140318"/>
<dbReference type="HAMAP" id="MF_00165">
    <property type="entry name" value="Thymidylate_kinase"/>
    <property type="match status" value="1"/>
</dbReference>
<proteinExistence type="inferred from homology"/>
<dbReference type="OMA" id="YWHQFDA"/>
<evidence type="ECO:0000259" key="10">
    <source>
        <dbReference type="Pfam" id="PF02223"/>
    </source>
</evidence>
<dbReference type="PROSITE" id="PS01331">
    <property type="entry name" value="THYMIDYLATE_KINASE"/>
    <property type="match status" value="1"/>
</dbReference>
<dbReference type="InterPro" id="IPR018095">
    <property type="entry name" value="Thymidylate_kin_CS"/>
</dbReference>
<reference evidence="11 12" key="1">
    <citation type="journal article" date="2013" name="Nature">
        <title>Insights into bilaterian evolution from three spiralian genomes.</title>
        <authorList>
            <person name="Simakov O."/>
            <person name="Marletaz F."/>
            <person name="Cho S.J."/>
            <person name="Edsinger-Gonzales E."/>
            <person name="Havlak P."/>
            <person name="Hellsten U."/>
            <person name="Kuo D.H."/>
            <person name="Larsson T."/>
            <person name="Lv J."/>
            <person name="Arendt D."/>
            <person name="Savage R."/>
            <person name="Osoegawa K."/>
            <person name="de Jong P."/>
            <person name="Grimwood J."/>
            <person name="Chapman J.A."/>
            <person name="Shapiro H."/>
            <person name="Aerts A."/>
            <person name="Otillar R.P."/>
            <person name="Terry A.Y."/>
            <person name="Boore J.L."/>
            <person name="Grigoriev I.V."/>
            <person name="Lindberg D.R."/>
            <person name="Seaver E.C."/>
            <person name="Weisblat D.A."/>
            <person name="Putnam N.H."/>
            <person name="Rokhsar D.S."/>
        </authorList>
    </citation>
    <scope>NUCLEOTIDE SEQUENCE [LARGE SCALE GENOMIC DNA]</scope>
</reference>
<keyword evidence="6" id="KW-0545">Nucleotide biosynthesis</keyword>
<dbReference type="GO" id="GO:0005634">
    <property type="term" value="C:nucleus"/>
    <property type="evidence" value="ECO:0007669"/>
    <property type="project" value="TreeGrafter"/>
</dbReference>
<dbReference type="RefSeq" id="XP_009048402.1">
    <property type="nucleotide sequence ID" value="XM_009050154.1"/>
</dbReference>
<dbReference type="GO" id="GO:0005524">
    <property type="term" value="F:ATP binding"/>
    <property type="evidence" value="ECO:0007669"/>
    <property type="project" value="UniProtKB-KW"/>
</dbReference>
<dbReference type="SUPFAM" id="SSF52540">
    <property type="entry name" value="P-loop containing nucleoside triphosphate hydrolases"/>
    <property type="match status" value="1"/>
</dbReference>